<evidence type="ECO:0000313" key="3">
    <source>
        <dbReference type="EMBL" id="TYK29731.1"/>
    </source>
</evidence>
<name>A0A5D3E2A1_CUCMM</name>
<gene>
    <name evidence="3" type="ORF">E5676_scaffold63236G00010</name>
</gene>
<keyword evidence="2" id="KW-0732">Signal</keyword>
<dbReference type="EMBL" id="SSTD01001412">
    <property type="protein sequence ID" value="TYK29731.1"/>
    <property type="molecule type" value="Genomic_DNA"/>
</dbReference>
<dbReference type="AlphaFoldDB" id="A0A5D3E2A1"/>
<feature type="compositionally biased region" description="Pro residues" evidence="1">
    <location>
        <begin position="108"/>
        <end position="125"/>
    </location>
</feature>
<accession>A0A5D3E2A1</accession>
<proteinExistence type="predicted"/>
<sequence>MGFVILASYLFFLLTAFFSLNLPSKLTAHYIHPSSPTKLREYKPPPLPLPRLVCSYGAPPPPKYKFQPPPSPAKKRHKFRPPPSPAKKRYKFKPPPPPAKKRDNFKSPPLPFMPPLPPSRPPPKYSWPRKFNRNSPPPPF</sequence>
<evidence type="ECO:0000256" key="2">
    <source>
        <dbReference type="SAM" id="SignalP"/>
    </source>
</evidence>
<feature type="signal peptide" evidence="2">
    <location>
        <begin position="1"/>
        <end position="28"/>
    </location>
</feature>
<feature type="region of interest" description="Disordered" evidence="1">
    <location>
        <begin position="60"/>
        <end position="140"/>
    </location>
</feature>
<evidence type="ECO:0000256" key="1">
    <source>
        <dbReference type="SAM" id="MobiDB-lite"/>
    </source>
</evidence>
<feature type="compositionally biased region" description="Basic residues" evidence="1">
    <location>
        <begin position="73"/>
        <end position="92"/>
    </location>
</feature>
<feature type="compositionally biased region" description="Pro residues" evidence="1">
    <location>
        <begin position="60"/>
        <end position="72"/>
    </location>
</feature>
<organism evidence="3 4">
    <name type="scientific">Cucumis melo var. makuwa</name>
    <name type="common">Oriental melon</name>
    <dbReference type="NCBI Taxonomy" id="1194695"/>
    <lineage>
        <taxon>Eukaryota</taxon>
        <taxon>Viridiplantae</taxon>
        <taxon>Streptophyta</taxon>
        <taxon>Embryophyta</taxon>
        <taxon>Tracheophyta</taxon>
        <taxon>Spermatophyta</taxon>
        <taxon>Magnoliopsida</taxon>
        <taxon>eudicotyledons</taxon>
        <taxon>Gunneridae</taxon>
        <taxon>Pentapetalae</taxon>
        <taxon>rosids</taxon>
        <taxon>fabids</taxon>
        <taxon>Cucurbitales</taxon>
        <taxon>Cucurbitaceae</taxon>
        <taxon>Benincaseae</taxon>
        <taxon>Cucumis</taxon>
    </lineage>
</organism>
<evidence type="ECO:0000313" key="4">
    <source>
        <dbReference type="Proteomes" id="UP000321947"/>
    </source>
</evidence>
<comment type="caution">
    <text evidence="3">The sequence shown here is derived from an EMBL/GenBank/DDBJ whole genome shotgun (WGS) entry which is preliminary data.</text>
</comment>
<dbReference type="Proteomes" id="UP000321947">
    <property type="component" value="Unassembled WGS sequence"/>
</dbReference>
<protein>
    <recommendedName>
        <fullName evidence="5">Extensin-like</fullName>
    </recommendedName>
</protein>
<evidence type="ECO:0008006" key="5">
    <source>
        <dbReference type="Google" id="ProtNLM"/>
    </source>
</evidence>
<feature type="chain" id="PRO_5022991575" description="Extensin-like" evidence="2">
    <location>
        <begin position="29"/>
        <end position="140"/>
    </location>
</feature>
<reference evidence="3 4" key="1">
    <citation type="submission" date="2019-08" db="EMBL/GenBank/DDBJ databases">
        <title>Draft genome sequences of two oriental melons (Cucumis melo L. var makuwa).</title>
        <authorList>
            <person name="Kwon S.-Y."/>
        </authorList>
    </citation>
    <scope>NUCLEOTIDE SEQUENCE [LARGE SCALE GENOMIC DNA]</scope>
    <source>
        <strain evidence="4">cv. Chang Bougi</strain>
        <tissue evidence="3">Leaf</tissue>
    </source>
</reference>